<dbReference type="InterPro" id="IPR004711">
    <property type="entry name" value="Benzoate_Transporter"/>
</dbReference>
<dbReference type="PANTHER" id="PTHR30199:SF0">
    <property type="entry name" value="INNER MEMBRANE PROTEIN YDCO"/>
    <property type="match status" value="1"/>
</dbReference>
<feature type="transmembrane region" description="Helical" evidence="1">
    <location>
        <begin position="151"/>
        <end position="169"/>
    </location>
</feature>
<feature type="transmembrane region" description="Helical" evidence="1">
    <location>
        <begin position="296"/>
        <end position="320"/>
    </location>
</feature>
<dbReference type="PANTHER" id="PTHR30199">
    <property type="entry name" value="MFS FAMILY TRANSPORTER, PREDICTED SUBSTRATE BENZOATE"/>
    <property type="match status" value="1"/>
</dbReference>
<keyword evidence="3" id="KW-1185">Reference proteome</keyword>
<keyword evidence="1" id="KW-1133">Transmembrane helix</keyword>
<sequence length="394" mass="39481">MAETEHGTARQAGLLQPVVAGMLAAVVGFASSFAVVLQGFAAVGATPAQAASGLLALCVVQGPLAALLSWRWRMPIITAWSTPGAALLVATGMPEGGFPVAVGAFLLAALLIVLAGLWRPFGRAVAAIPPSLANAMLAGVLLDICLAPMRAVGTMPLLALPVVLAWALAWRFARLYAVPLAVAVAAAVILLATPLPGEALSDILPRPEWVAPRFTAGAAIGIALPLFLVTMASQNVPGLAVLNANGYRPAPGPIFTATGLASALIAPFGAHSLNLAAITAALCAGRDAHPDPARRWVAAVAGGLAYVALGLGAGFAVAFIAASPPLLIQAVAGLALLGALSGALHSALAREAERIPAILTFVTAASGLGFLGIGAAFWGLLAGGALLLLERGRR</sequence>
<feature type="transmembrane region" description="Helical" evidence="1">
    <location>
        <begin position="100"/>
        <end position="118"/>
    </location>
</feature>
<dbReference type="AlphaFoldDB" id="A0A2C7A9B3"/>
<dbReference type="RefSeq" id="WP_099093853.1">
    <property type="nucleotide sequence ID" value="NZ_PDNU01000002.1"/>
</dbReference>
<comment type="caution">
    <text evidence="2">The sequence shown here is derived from an EMBL/GenBank/DDBJ whole genome shotgun (WGS) entry which is preliminary data.</text>
</comment>
<proteinExistence type="predicted"/>
<feature type="transmembrane region" description="Helical" evidence="1">
    <location>
        <begin position="254"/>
        <end position="284"/>
    </location>
</feature>
<feature type="transmembrane region" description="Helical" evidence="1">
    <location>
        <begin position="20"/>
        <end position="43"/>
    </location>
</feature>
<reference evidence="2 3" key="1">
    <citation type="submission" date="2017-10" db="EMBL/GenBank/DDBJ databases">
        <authorList>
            <person name="Banno H."/>
            <person name="Chua N.-H."/>
        </authorList>
    </citation>
    <scope>NUCLEOTIDE SEQUENCE [LARGE SCALE GENOMIC DNA]</scope>
    <source>
        <strain evidence="2 3">YW11</strain>
    </source>
</reference>
<evidence type="ECO:0000313" key="3">
    <source>
        <dbReference type="Proteomes" id="UP000223527"/>
    </source>
</evidence>
<dbReference type="EMBL" id="PDNU01000002">
    <property type="protein sequence ID" value="PHK96708.1"/>
    <property type="molecule type" value="Genomic_DNA"/>
</dbReference>
<dbReference type="Pfam" id="PF03594">
    <property type="entry name" value="BenE"/>
    <property type="match status" value="1"/>
</dbReference>
<name>A0A2C7A9B3_9PROT</name>
<feature type="transmembrane region" description="Helical" evidence="1">
    <location>
        <begin position="357"/>
        <end position="389"/>
    </location>
</feature>
<feature type="transmembrane region" description="Helical" evidence="1">
    <location>
        <begin position="175"/>
        <end position="193"/>
    </location>
</feature>
<accession>A0A2C7A9B3</accession>
<feature type="transmembrane region" description="Helical" evidence="1">
    <location>
        <begin position="214"/>
        <end position="234"/>
    </location>
</feature>
<protein>
    <submittedName>
        <fullName evidence="2">Benzoate transporter</fullName>
    </submittedName>
</protein>
<dbReference type="GO" id="GO:0005886">
    <property type="term" value="C:plasma membrane"/>
    <property type="evidence" value="ECO:0007669"/>
    <property type="project" value="TreeGrafter"/>
</dbReference>
<gene>
    <name evidence="2" type="ORF">CR162_02040</name>
</gene>
<organism evidence="2 3">
    <name type="scientific">Teichococcus rhizosphaerae</name>
    <dbReference type="NCBI Taxonomy" id="1335062"/>
    <lineage>
        <taxon>Bacteria</taxon>
        <taxon>Pseudomonadati</taxon>
        <taxon>Pseudomonadota</taxon>
        <taxon>Alphaproteobacteria</taxon>
        <taxon>Acetobacterales</taxon>
        <taxon>Roseomonadaceae</taxon>
        <taxon>Roseomonas</taxon>
    </lineage>
</organism>
<evidence type="ECO:0000256" key="1">
    <source>
        <dbReference type="SAM" id="Phobius"/>
    </source>
</evidence>
<dbReference type="Proteomes" id="UP000223527">
    <property type="component" value="Unassembled WGS sequence"/>
</dbReference>
<feature type="transmembrane region" description="Helical" evidence="1">
    <location>
        <begin position="50"/>
        <end position="70"/>
    </location>
</feature>
<dbReference type="NCBIfam" id="TIGR00843">
    <property type="entry name" value="benE"/>
    <property type="match status" value="1"/>
</dbReference>
<dbReference type="GO" id="GO:0042925">
    <property type="term" value="F:benzoate transmembrane transporter activity"/>
    <property type="evidence" value="ECO:0007669"/>
    <property type="project" value="InterPro"/>
</dbReference>
<evidence type="ECO:0000313" key="2">
    <source>
        <dbReference type="EMBL" id="PHK96708.1"/>
    </source>
</evidence>
<dbReference type="OrthoDB" id="9792424at2"/>
<keyword evidence="1" id="KW-0812">Transmembrane</keyword>
<feature type="transmembrane region" description="Helical" evidence="1">
    <location>
        <begin position="124"/>
        <end position="144"/>
    </location>
</feature>
<feature type="transmembrane region" description="Helical" evidence="1">
    <location>
        <begin position="326"/>
        <end position="345"/>
    </location>
</feature>
<keyword evidence="1" id="KW-0472">Membrane</keyword>